<dbReference type="OrthoDB" id="413361at2759"/>
<protein>
    <submittedName>
        <fullName evidence="1">Uncharacterized protein</fullName>
    </submittedName>
</protein>
<proteinExistence type="predicted"/>
<dbReference type="EMBL" id="KN881672">
    <property type="protein sequence ID" value="KIY50714.1"/>
    <property type="molecule type" value="Genomic_DNA"/>
</dbReference>
<organism evidence="1 2">
    <name type="scientific">Fistulina hepatica ATCC 64428</name>
    <dbReference type="NCBI Taxonomy" id="1128425"/>
    <lineage>
        <taxon>Eukaryota</taxon>
        <taxon>Fungi</taxon>
        <taxon>Dikarya</taxon>
        <taxon>Basidiomycota</taxon>
        <taxon>Agaricomycotina</taxon>
        <taxon>Agaricomycetes</taxon>
        <taxon>Agaricomycetidae</taxon>
        <taxon>Agaricales</taxon>
        <taxon>Fistulinaceae</taxon>
        <taxon>Fistulina</taxon>
    </lineage>
</organism>
<evidence type="ECO:0000313" key="2">
    <source>
        <dbReference type="Proteomes" id="UP000054144"/>
    </source>
</evidence>
<keyword evidence="2" id="KW-1185">Reference proteome</keyword>
<reference evidence="1 2" key="1">
    <citation type="journal article" date="2015" name="Fungal Genet. Biol.">
        <title>Evolution of novel wood decay mechanisms in Agaricales revealed by the genome sequences of Fistulina hepatica and Cylindrobasidium torrendii.</title>
        <authorList>
            <person name="Floudas D."/>
            <person name="Held B.W."/>
            <person name="Riley R."/>
            <person name="Nagy L.G."/>
            <person name="Koehler G."/>
            <person name="Ransdell A.S."/>
            <person name="Younus H."/>
            <person name="Chow J."/>
            <person name="Chiniquy J."/>
            <person name="Lipzen A."/>
            <person name="Tritt A."/>
            <person name="Sun H."/>
            <person name="Haridas S."/>
            <person name="LaButti K."/>
            <person name="Ohm R.A."/>
            <person name="Kues U."/>
            <person name="Blanchette R.A."/>
            <person name="Grigoriev I.V."/>
            <person name="Minto R.E."/>
            <person name="Hibbett D.S."/>
        </authorList>
    </citation>
    <scope>NUCLEOTIDE SEQUENCE [LARGE SCALE GENOMIC DNA]</scope>
    <source>
        <strain evidence="1 2">ATCC 64428</strain>
    </source>
</reference>
<evidence type="ECO:0000313" key="1">
    <source>
        <dbReference type="EMBL" id="KIY50714.1"/>
    </source>
</evidence>
<name>A0A0D7AHS6_9AGAR</name>
<gene>
    <name evidence="1" type="ORF">FISHEDRAFT_71460</name>
</gene>
<accession>A0A0D7AHS6</accession>
<dbReference type="Proteomes" id="UP000054144">
    <property type="component" value="Unassembled WGS sequence"/>
</dbReference>
<sequence length="215" mass="23898">MPYTSCNEAQSWHGTLYAITWSDACVLRFPGHRLPVRLTVSKIIIPGTTKTAYLAGPVSAASFGTSHYYLVTRDEKNSHQSIKFFKTKHEAYLSLPLAAYDASGHVTLIPIPYSHQECYRYSTQARSMHTASAVPTPPALWAEAVRHAAWIDERLSGPNGTLDAPFLHWGQQIYLRGPNSAIAHAFVGYDDNGAVRAWQPGTTLVKRATEWLLTR</sequence>
<dbReference type="AlphaFoldDB" id="A0A0D7AHS6"/>